<comment type="function">
    <text evidence="5">Required for the activity of the bacterial periplasmic transport system of putrescine.</text>
</comment>
<dbReference type="SUPFAM" id="SSF53850">
    <property type="entry name" value="Periplasmic binding protein-like II"/>
    <property type="match status" value="1"/>
</dbReference>
<accession>A0A5B8FVE4</accession>
<evidence type="ECO:0000313" key="8">
    <source>
        <dbReference type="Proteomes" id="UP000305888"/>
    </source>
</evidence>
<sequence length="344" mass="38089">MKTTTRATLLTATLLASAGIAHAEGELQIYNWGNYTSPELIEKFEKQYDIDVTVTDYDSNTTALTKIEAGGHGFDIVVPSANYVPIFVEKGLLMEARPDEMENFKNVAPEWVDVAWDPGRHYTVPWQWGTTGVSVNTSAYSGDVNTSAIFMDPPEELIGKVNVVPEMNDVMSMAIMYAGGKACTEDKELLKKVRDLLVAAKPKWMSMDYGMTDKMAANDVMASVNWSGSSFRIRKNNPDVVYGYPKEGYPIWMDSVAILTDAKNVENAKLFMNFIMEPENAAMISAFAGYANGITGSEEFMPEDMKTAPEVNVPEEFKAAGTFLPTCPSTAQKFYTAIWTELQK</sequence>
<comment type="subcellular location">
    <subcellularLocation>
        <location evidence="1 5">Periplasm</location>
    </subcellularLocation>
</comment>
<dbReference type="CDD" id="cd13664">
    <property type="entry name" value="PBP2_PotD_PotF_like_3"/>
    <property type="match status" value="1"/>
</dbReference>
<dbReference type="PANTHER" id="PTHR30222:SF12">
    <property type="entry name" value="NORSPERMIDINE SENSOR"/>
    <property type="match status" value="1"/>
</dbReference>
<name>A0A5B8FVE4_9RHOB</name>
<dbReference type="KEGG" id="ppru:FDP22_00755"/>
<dbReference type="PRINTS" id="PR00909">
    <property type="entry name" value="SPERMDNBNDNG"/>
</dbReference>
<dbReference type="GO" id="GO:0015846">
    <property type="term" value="P:polyamine transport"/>
    <property type="evidence" value="ECO:0007669"/>
    <property type="project" value="InterPro"/>
</dbReference>
<evidence type="ECO:0000256" key="5">
    <source>
        <dbReference type="PIRNR" id="PIRNR019574"/>
    </source>
</evidence>
<dbReference type="Gene3D" id="3.40.190.10">
    <property type="entry name" value="Periplasmic binding protein-like II"/>
    <property type="match status" value="2"/>
</dbReference>
<protein>
    <recommendedName>
        <fullName evidence="5">Putrescine-binding periplasmic protein</fullName>
    </recommendedName>
</protein>
<dbReference type="GO" id="GO:0019808">
    <property type="term" value="F:polyamine binding"/>
    <property type="evidence" value="ECO:0007669"/>
    <property type="project" value="InterPro"/>
</dbReference>
<evidence type="ECO:0000256" key="1">
    <source>
        <dbReference type="ARBA" id="ARBA00004418"/>
    </source>
</evidence>
<feature type="signal peptide" evidence="6">
    <location>
        <begin position="1"/>
        <end position="23"/>
    </location>
</feature>
<gene>
    <name evidence="7" type="ORF">FDP22_00755</name>
</gene>
<evidence type="ECO:0000256" key="2">
    <source>
        <dbReference type="ARBA" id="ARBA00022448"/>
    </source>
</evidence>
<dbReference type="InterPro" id="IPR001188">
    <property type="entry name" value="Sperm_putr-bd"/>
</dbReference>
<dbReference type="GO" id="GO:0042597">
    <property type="term" value="C:periplasmic space"/>
    <property type="evidence" value="ECO:0007669"/>
    <property type="project" value="UniProtKB-SubCell"/>
</dbReference>
<keyword evidence="2 5" id="KW-0813">Transport</keyword>
<reference evidence="7 8" key="1">
    <citation type="submission" date="2019-06" db="EMBL/GenBank/DDBJ databases">
        <title>Genome sequence of Rhodobacteraceae bacterium D4M1.</title>
        <authorList>
            <person name="Cao J."/>
        </authorList>
    </citation>
    <scope>NUCLEOTIDE SEQUENCE [LARGE SCALE GENOMIC DNA]</scope>
    <source>
        <strain evidence="7 8">D4M1</strain>
    </source>
</reference>
<evidence type="ECO:0000256" key="4">
    <source>
        <dbReference type="ARBA" id="ARBA00022764"/>
    </source>
</evidence>
<evidence type="ECO:0000313" key="7">
    <source>
        <dbReference type="EMBL" id="QDL90449.1"/>
    </source>
</evidence>
<dbReference type="RefSeq" id="WP_138577228.1">
    <property type="nucleotide sequence ID" value="NZ_CP040818.1"/>
</dbReference>
<evidence type="ECO:0000256" key="3">
    <source>
        <dbReference type="ARBA" id="ARBA00022729"/>
    </source>
</evidence>
<dbReference type="PANTHER" id="PTHR30222">
    <property type="entry name" value="SPERMIDINE/PUTRESCINE-BINDING PERIPLASMIC PROTEIN"/>
    <property type="match status" value="1"/>
</dbReference>
<keyword evidence="3 6" id="KW-0732">Signal</keyword>
<keyword evidence="8" id="KW-1185">Reference proteome</keyword>
<proteinExistence type="inferred from homology"/>
<organism evidence="7 8">
    <name type="scientific">Paroceanicella profunda</name>
    <dbReference type="NCBI Taxonomy" id="2579971"/>
    <lineage>
        <taxon>Bacteria</taxon>
        <taxon>Pseudomonadati</taxon>
        <taxon>Pseudomonadota</taxon>
        <taxon>Alphaproteobacteria</taxon>
        <taxon>Rhodobacterales</taxon>
        <taxon>Paracoccaceae</taxon>
        <taxon>Paroceanicella</taxon>
    </lineage>
</organism>
<dbReference type="OrthoDB" id="9769319at2"/>
<dbReference type="PIRSF" id="PIRSF019574">
    <property type="entry name" value="Periplasmic_polyamine_BP"/>
    <property type="match status" value="1"/>
</dbReference>
<dbReference type="InterPro" id="IPR006059">
    <property type="entry name" value="SBP"/>
</dbReference>
<dbReference type="Pfam" id="PF13416">
    <property type="entry name" value="SBP_bac_8"/>
    <property type="match status" value="1"/>
</dbReference>
<evidence type="ECO:0000256" key="6">
    <source>
        <dbReference type="SAM" id="SignalP"/>
    </source>
</evidence>
<comment type="similarity">
    <text evidence="5">Belongs to the bacterial solute-binding protein PotD/PotF family.</text>
</comment>
<feature type="chain" id="PRO_5022949684" description="Putrescine-binding periplasmic protein" evidence="6">
    <location>
        <begin position="24"/>
        <end position="344"/>
    </location>
</feature>
<dbReference type="AlphaFoldDB" id="A0A5B8FVE4"/>
<dbReference type="Proteomes" id="UP000305888">
    <property type="component" value="Chromosome"/>
</dbReference>
<keyword evidence="4 5" id="KW-0574">Periplasm</keyword>
<dbReference type="EMBL" id="CP040818">
    <property type="protein sequence ID" value="QDL90449.1"/>
    <property type="molecule type" value="Genomic_DNA"/>
</dbReference>